<protein>
    <recommendedName>
        <fullName evidence="3">PE domain-containing protein</fullName>
    </recommendedName>
</protein>
<gene>
    <name evidence="1" type="ORF">AVR91_0236370</name>
</gene>
<proteinExistence type="predicted"/>
<name>A0A1W2LJB4_9PSEU</name>
<evidence type="ECO:0000313" key="2">
    <source>
        <dbReference type="Proteomes" id="UP000076660"/>
    </source>
</evidence>
<evidence type="ECO:0008006" key="3">
    <source>
        <dbReference type="Google" id="ProtNLM"/>
    </source>
</evidence>
<dbReference type="EMBL" id="LQMT02000039">
    <property type="protein sequence ID" value="ONF62923.1"/>
    <property type="molecule type" value="Genomic_DNA"/>
</dbReference>
<comment type="caution">
    <text evidence="1">The sequence shown here is derived from an EMBL/GenBank/DDBJ whole genome shotgun (WGS) entry which is preliminary data.</text>
</comment>
<dbReference type="Proteomes" id="UP000076660">
    <property type="component" value="Unassembled WGS sequence"/>
</dbReference>
<sequence length="132" mass="14667">MTSFFGDVWFQNSDDVGGGGAAPASGQGFTMSGDEMRALLKKCQDQRKLVREMQDTAWKLQQVTAPGNEPASRHAVYGPNGIKETGVYYEGHLRFQDNYFTELILRLEKALGMTEETDRQAAEATKKRGSLE</sequence>
<evidence type="ECO:0000313" key="1">
    <source>
        <dbReference type="EMBL" id="ONF62923.1"/>
    </source>
</evidence>
<dbReference type="OrthoDB" id="3624267at2"/>
<dbReference type="AlphaFoldDB" id="A0A1W2LJB4"/>
<accession>A0A1W2LJB4</accession>
<organism evidence="1 2">
    <name type="scientific">Amycolatopsis keratiniphila subsp. keratiniphila</name>
    <dbReference type="NCBI Taxonomy" id="227715"/>
    <lineage>
        <taxon>Bacteria</taxon>
        <taxon>Bacillati</taxon>
        <taxon>Actinomycetota</taxon>
        <taxon>Actinomycetes</taxon>
        <taxon>Pseudonocardiales</taxon>
        <taxon>Pseudonocardiaceae</taxon>
        <taxon>Amycolatopsis</taxon>
        <taxon>Amycolatopsis japonica group</taxon>
    </lineage>
</organism>
<reference evidence="1 2" key="1">
    <citation type="submission" date="2016-12" db="EMBL/GenBank/DDBJ databases">
        <title>Amycolatopsis keratiniphila subsp. keratiniphila genome sequencing and assembly.</title>
        <authorList>
            <person name="Mayilraj S."/>
            <person name="Kaur N."/>
        </authorList>
    </citation>
    <scope>NUCLEOTIDE SEQUENCE [LARGE SCALE GENOMIC DNA]</scope>
    <source>
        <strain evidence="1 2">DSM 44409</strain>
    </source>
</reference>
<dbReference type="RefSeq" id="WP_076857518.1">
    <property type="nucleotide sequence ID" value="NZ_LQMT02000039.1"/>
</dbReference>